<accession>A0A1S5R1L4</accession>
<protein>
    <submittedName>
        <fullName evidence="1">Uncharacterized protein</fullName>
    </submittedName>
</protein>
<gene>
    <name evidence="1" type="ORF">PMW_197</name>
</gene>
<reference evidence="1 2" key="1">
    <citation type="submission" date="2016-03" db="EMBL/GenBank/DDBJ databases">
        <title>Characterization of pf16 and phiPMW: Two novel phages infecting Pseudomonas putida PpG1.</title>
        <authorList>
            <person name="Magill D.J."/>
            <person name="Krylov V.N."/>
            <person name="Allen C.C.R."/>
            <person name="McGrath J.W."/>
            <person name="Quinn J.P."/>
            <person name="Kulakov L.A."/>
        </authorList>
    </citation>
    <scope>NUCLEOTIDE SEQUENCE [LARGE SCALE GENOMIC DNA]</scope>
</reference>
<proteinExistence type="predicted"/>
<sequence>MTSQKEWEFLLDLKRLMVEYDIDEIRGGYGGDVHVTSEGLTHVFDVGTLEAIDADVNARIDAWVKEEQL</sequence>
<evidence type="ECO:0000313" key="2">
    <source>
        <dbReference type="Proteomes" id="UP000223738"/>
    </source>
</evidence>
<name>A0A1S5R1L4_9CAUD</name>
<keyword evidence="2" id="KW-1185">Reference proteome</keyword>
<dbReference type="Proteomes" id="UP000223738">
    <property type="component" value="Segment"/>
</dbReference>
<evidence type="ECO:0000313" key="1">
    <source>
        <dbReference type="EMBL" id="ANA49322.1"/>
    </source>
</evidence>
<dbReference type="EMBL" id="KU862660">
    <property type="protein sequence ID" value="ANA49322.1"/>
    <property type="molecule type" value="Genomic_DNA"/>
</dbReference>
<organism evidence="1 2">
    <name type="scientific">Pseudomonas phage phiPMW</name>
    <dbReference type="NCBI Taxonomy" id="1815582"/>
    <lineage>
        <taxon>Viruses</taxon>
        <taxon>Duplodnaviria</taxon>
        <taxon>Heunggongvirae</taxon>
        <taxon>Uroviricota</taxon>
        <taxon>Caudoviricetes</taxon>
        <taxon>Plaisancevirus</taxon>
        <taxon>Plaisancevirus PMW</taxon>
    </lineage>
</organism>